<keyword evidence="4 6" id="KW-1133">Transmembrane helix</keyword>
<comment type="caution">
    <text evidence="7">The sequence shown here is derived from an EMBL/GenBank/DDBJ whole genome shotgun (WGS) entry which is preliminary data.</text>
</comment>
<proteinExistence type="predicted"/>
<feature type="transmembrane region" description="Helical" evidence="6">
    <location>
        <begin position="94"/>
        <end position="115"/>
    </location>
</feature>
<feature type="transmembrane region" description="Helical" evidence="6">
    <location>
        <begin position="468"/>
        <end position="487"/>
    </location>
</feature>
<dbReference type="PANTHER" id="PTHR30250">
    <property type="entry name" value="PST FAMILY PREDICTED COLANIC ACID TRANSPORTER"/>
    <property type="match status" value="1"/>
</dbReference>
<evidence type="ECO:0000256" key="6">
    <source>
        <dbReference type="SAM" id="Phobius"/>
    </source>
</evidence>
<organism evidence="7 8">
    <name type="scientific">Phocaeicola intestinalis</name>
    <dbReference type="NCBI Taxonomy" id="2762212"/>
    <lineage>
        <taxon>Bacteria</taxon>
        <taxon>Pseudomonadati</taxon>
        <taxon>Bacteroidota</taxon>
        <taxon>Bacteroidia</taxon>
        <taxon>Bacteroidales</taxon>
        <taxon>Bacteroidaceae</taxon>
        <taxon>Phocaeicola</taxon>
    </lineage>
</organism>
<feature type="transmembrane region" description="Helical" evidence="6">
    <location>
        <begin position="16"/>
        <end position="37"/>
    </location>
</feature>
<feature type="transmembrane region" description="Helical" evidence="6">
    <location>
        <begin position="49"/>
        <end position="73"/>
    </location>
</feature>
<reference evidence="7 8" key="1">
    <citation type="submission" date="2020-08" db="EMBL/GenBank/DDBJ databases">
        <title>A Genomic Blueprint of the Chicken Gut Microbiome.</title>
        <authorList>
            <person name="Gilroy R."/>
            <person name="Ravi A."/>
            <person name="Getino M."/>
            <person name="Pursley I."/>
            <person name="Horton D.L."/>
            <person name="Alikhan N.-F."/>
            <person name="Baker D."/>
            <person name="Gharbi K."/>
            <person name="Hall N."/>
            <person name="Watson M."/>
            <person name="Adriaenssens E.M."/>
            <person name="Foster-Nyarko E."/>
            <person name="Jarju S."/>
            <person name="Secka A."/>
            <person name="Antonio M."/>
            <person name="Oren A."/>
            <person name="Chaudhuri R."/>
            <person name="La Ragione R.M."/>
            <person name="Hildebrand F."/>
            <person name="Pallen M.J."/>
        </authorList>
    </citation>
    <scope>NUCLEOTIDE SEQUENCE [LARGE SCALE GENOMIC DNA]</scope>
    <source>
        <strain evidence="7 8">Sa1CVN1</strain>
    </source>
</reference>
<dbReference type="Pfam" id="PF01943">
    <property type="entry name" value="Polysacc_synt"/>
    <property type="match status" value="1"/>
</dbReference>
<feature type="transmembrane region" description="Helical" evidence="6">
    <location>
        <begin position="347"/>
        <end position="366"/>
    </location>
</feature>
<comment type="subcellular location">
    <subcellularLocation>
        <location evidence="1">Cell membrane</location>
        <topology evidence="1">Multi-pass membrane protein</topology>
    </subcellularLocation>
</comment>
<feature type="transmembrane region" description="Helical" evidence="6">
    <location>
        <begin position="161"/>
        <end position="184"/>
    </location>
</feature>
<name>A0ABR8YBP9_9BACT</name>
<evidence type="ECO:0000256" key="2">
    <source>
        <dbReference type="ARBA" id="ARBA00022475"/>
    </source>
</evidence>
<dbReference type="InterPro" id="IPR050833">
    <property type="entry name" value="Poly_Biosynth_Transport"/>
</dbReference>
<keyword evidence="3 6" id="KW-0812">Transmembrane</keyword>
<feature type="transmembrane region" description="Helical" evidence="6">
    <location>
        <begin position="131"/>
        <end position="149"/>
    </location>
</feature>
<evidence type="ECO:0000313" key="7">
    <source>
        <dbReference type="EMBL" id="MBD8041639.1"/>
    </source>
</evidence>
<dbReference type="PANTHER" id="PTHR30250:SF26">
    <property type="entry name" value="PSMA PROTEIN"/>
    <property type="match status" value="1"/>
</dbReference>
<feature type="transmembrane region" description="Helical" evidence="6">
    <location>
        <begin position="190"/>
        <end position="209"/>
    </location>
</feature>
<dbReference type="InterPro" id="IPR002797">
    <property type="entry name" value="Polysacc_synth"/>
</dbReference>
<protein>
    <submittedName>
        <fullName evidence="7">Oligosaccharide flippase family protein</fullName>
    </submittedName>
</protein>
<evidence type="ECO:0000313" key="8">
    <source>
        <dbReference type="Proteomes" id="UP000620874"/>
    </source>
</evidence>
<keyword evidence="5 6" id="KW-0472">Membrane</keyword>
<evidence type="ECO:0000256" key="5">
    <source>
        <dbReference type="ARBA" id="ARBA00023136"/>
    </source>
</evidence>
<dbReference type="RefSeq" id="WP_191765050.1">
    <property type="nucleotide sequence ID" value="NZ_JACSPP010000061.1"/>
</dbReference>
<evidence type="ECO:0000256" key="1">
    <source>
        <dbReference type="ARBA" id="ARBA00004651"/>
    </source>
</evidence>
<feature type="transmembrane region" description="Helical" evidence="6">
    <location>
        <begin position="407"/>
        <end position="425"/>
    </location>
</feature>
<dbReference type="Proteomes" id="UP000620874">
    <property type="component" value="Unassembled WGS sequence"/>
</dbReference>
<feature type="transmembrane region" description="Helical" evidence="6">
    <location>
        <begin position="437"/>
        <end position="456"/>
    </location>
</feature>
<gene>
    <name evidence="7" type="ORF">H9625_14570</name>
</gene>
<evidence type="ECO:0000256" key="4">
    <source>
        <dbReference type="ARBA" id="ARBA00022989"/>
    </source>
</evidence>
<keyword evidence="2" id="KW-1003">Cell membrane</keyword>
<feature type="transmembrane region" description="Helical" evidence="6">
    <location>
        <begin position="315"/>
        <end position="335"/>
    </location>
</feature>
<dbReference type="EMBL" id="JACSPP010000061">
    <property type="protein sequence ID" value="MBD8041639.1"/>
    <property type="molecule type" value="Genomic_DNA"/>
</dbReference>
<sequence length="505" mass="57167">MTDYSTNNKRIAKNTLFLYLRQLITMAVSLYTVRVILDVLGAEDYGIYNVIGGIVSLFSFLSGTMASATQRFLSFEMGKKDNGSLTKVFSVSMYTYLLLVGIILLLSETIGLWFVNSQLTIPAERLTAANFVYQSSILSFIVTLLCIPYNASIIAMERMNVFAYSSIVDAGLKLAIAWLLPYIAMDHLKIYALLMFIAIASVQLYYVWYCRRYFDFCRYSRYKDPSLFRNMLSFAGWNMIGALANILRSQGLNVLINLFFNPVLNAAYGIALQVNNAITNFTNNFYTAVRPQLVKLYAGGDKKGMLKLGYQSSRLAFYLILVVGIPLLINTREILEIWLKEVPTYTVIFFRIIIVTSMIEVLAVPLVNMLQAAGKIKMYQLTVSILFLLNIPISYELLRLGAKPETTLWVNLIITAFSLFPRLFICKIVIRLSIMDYLIKVLVRVGFTLILIIIYIHLSLSFITSSPILISIASEIVTSALIIYIVGLESSEKKLIINRIKKIMK</sequence>
<accession>A0ABR8YBP9</accession>
<keyword evidence="8" id="KW-1185">Reference proteome</keyword>
<evidence type="ECO:0000256" key="3">
    <source>
        <dbReference type="ARBA" id="ARBA00022692"/>
    </source>
</evidence>
<feature type="transmembrane region" description="Helical" evidence="6">
    <location>
        <begin position="378"/>
        <end position="395"/>
    </location>
</feature>